<dbReference type="GO" id="GO:0003886">
    <property type="term" value="F:DNA (cytosine-5-)-methyltransferase activity"/>
    <property type="evidence" value="ECO:0007669"/>
    <property type="project" value="TreeGrafter"/>
</dbReference>
<organism evidence="1 2">
    <name type="scientific">Hibiscus syriacus</name>
    <name type="common">Rose of Sharon</name>
    <dbReference type="NCBI Taxonomy" id="106335"/>
    <lineage>
        <taxon>Eukaryota</taxon>
        <taxon>Viridiplantae</taxon>
        <taxon>Streptophyta</taxon>
        <taxon>Embryophyta</taxon>
        <taxon>Tracheophyta</taxon>
        <taxon>Spermatophyta</taxon>
        <taxon>Magnoliopsida</taxon>
        <taxon>eudicotyledons</taxon>
        <taxon>Gunneridae</taxon>
        <taxon>Pentapetalae</taxon>
        <taxon>rosids</taxon>
        <taxon>malvids</taxon>
        <taxon>Malvales</taxon>
        <taxon>Malvaceae</taxon>
        <taxon>Malvoideae</taxon>
        <taxon>Hibiscus</taxon>
    </lineage>
</organism>
<dbReference type="EMBL" id="VEPZ02000032">
    <property type="protein sequence ID" value="KAE8735732.1"/>
    <property type="molecule type" value="Genomic_DNA"/>
</dbReference>
<comment type="caution">
    <text evidence="1">The sequence shown here is derived from an EMBL/GenBank/DDBJ whole genome shotgun (WGS) entry which is preliminary data.</text>
</comment>
<keyword evidence="2" id="KW-1185">Reference proteome</keyword>
<dbReference type="GO" id="GO:0005634">
    <property type="term" value="C:nucleus"/>
    <property type="evidence" value="ECO:0007669"/>
    <property type="project" value="TreeGrafter"/>
</dbReference>
<reference evidence="1" key="1">
    <citation type="submission" date="2019-09" db="EMBL/GenBank/DDBJ databases">
        <title>Draft genome information of white flower Hibiscus syriacus.</title>
        <authorList>
            <person name="Kim Y.-M."/>
        </authorList>
    </citation>
    <scope>NUCLEOTIDE SEQUENCE [LARGE SCALE GENOMIC DNA]</scope>
    <source>
        <strain evidence="1">YM2019G1</strain>
    </source>
</reference>
<dbReference type="InterPro" id="IPR050390">
    <property type="entry name" value="C5-Methyltransferase"/>
</dbReference>
<dbReference type="AlphaFoldDB" id="A0A6A3D923"/>
<dbReference type="Proteomes" id="UP000436088">
    <property type="component" value="Unassembled WGS sequence"/>
</dbReference>
<dbReference type="PANTHER" id="PTHR23068">
    <property type="entry name" value="DNA CYTOSINE-5- -METHYLTRANSFERASE 3-RELATED"/>
    <property type="match status" value="1"/>
</dbReference>
<protein>
    <submittedName>
        <fullName evidence="1">DNA (Cytosine-5)-methyltransferase DRM1/2 isoform 3</fullName>
    </submittedName>
</protein>
<evidence type="ECO:0000313" key="2">
    <source>
        <dbReference type="Proteomes" id="UP000436088"/>
    </source>
</evidence>
<dbReference type="Gene3D" id="1.10.8.10">
    <property type="entry name" value="DNA helicase RuvA subunit, C-terminal domain"/>
    <property type="match status" value="1"/>
</dbReference>
<dbReference type="GO" id="GO:0032259">
    <property type="term" value="P:methylation"/>
    <property type="evidence" value="ECO:0007669"/>
    <property type="project" value="UniProtKB-KW"/>
</dbReference>
<evidence type="ECO:0000313" key="1">
    <source>
        <dbReference type="EMBL" id="KAE8735732.1"/>
    </source>
</evidence>
<dbReference type="PANTHER" id="PTHR23068:SF25">
    <property type="entry name" value="DNA (CYTOSINE-5)-METHYLTRANSFERASE DRM2"/>
    <property type="match status" value="1"/>
</dbReference>
<gene>
    <name evidence="1" type="ORF">F3Y22_tig00000340pilonHSYRG01426</name>
</gene>
<name>A0A6A3D923_HIBSY</name>
<proteinExistence type="predicted"/>
<accession>A0A6A3D923</accession>
<sequence length="221" mass="25435">MQHVDSYNYSSDYKVIFQDDFTNIDSSYDTEEILNYDSDEENKLLYLTKMGYSEADASIAMERCGPDSSIAELTDFICDAQMAKTADALLPKKHRKLEKKLLNEDDHVVHLSNIMMGFGVSTEPDQITQRTLPDDVIGPPYFYYENVALSPVGVWTEMSRYLYNVGRNKVIPLEPDEVEMLLEVAFYCLGIPLKKDAQELNGERYKFNSPDFMASWTTYFQ</sequence>